<name>G0MZM4_CAEBE</name>
<dbReference type="InParanoid" id="G0MZM4"/>
<protein>
    <submittedName>
        <fullName evidence="1">Uncharacterized protein</fullName>
    </submittedName>
</protein>
<sequence length="81" mass="9478">MRESVDMLRQILVYNPERRLSGTNFLTNMDFNDLFFENSLRFNGKRIQCLSLLDLEAVKFGDDPMEAMAMEEMVYLDTTDA</sequence>
<gene>
    <name evidence="1" type="ORF">CAEBREN_08596</name>
</gene>
<dbReference type="AlphaFoldDB" id="G0MZM4"/>
<accession>G0MZM4</accession>
<evidence type="ECO:0000313" key="2">
    <source>
        <dbReference type="Proteomes" id="UP000008068"/>
    </source>
</evidence>
<proteinExistence type="predicted"/>
<dbReference type="eggNOG" id="KOG0658">
    <property type="taxonomic scope" value="Eukaryota"/>
</dbReference>
<dbReference type="STRING" id="135651.G0MZM4"/>
<dbReference type="Proteomes" id="UP000008068">
    <property type="component" value="Unassembled WGS sequence"/>
</dbReference>
<keyword evidence="2" id="KW-1185">Reference proteome</keyword>
<dbReference type="EMBL" id="GL379822">
    <property type="protein sequence ID" value="EGT48235.1"/>
    <property type="molecule type" value="Genomic_DNA"/>
</dbReference>
<evidence type="ECO:0000313" key="1">
    <source>
        <dbReference type="EMBL" id="EGT48235.1"/>
    </source>
</evidence>
<organism evidence="2">
    <name type="scientific">Caenorhabditis brenneri</name>
    <name type="common">Nematode worm</name>
    <dbReference type="NCBI Taxonomy" id="135651"/>
    <lineage>
        <taxon>Eukaryota</taxon>
        <taxon>Metazoa</taxon>
        <taxon>Ecdysozoa</taxon>
        <taxon>Nematoda</taxon>
        <taxon>Chromadorea</taxon>
        <taxon>Rhabditida</taxon>
        <taxon>Rhabditina</taxon>
        <taxon>Rhabditomorpha</taxon>
        <taxon>Rhabditoidea</taxon>
        <taxon>Rhabditidae</taxon>
        <taxon>Peloderinae</taxon>
        <taxon>Caenorhabditis</taxon>
    </lineage>
</organism>
<dbReference type="HOGENOM" id="CLU_2575967_0_0_1"/>
<reference evidence="2" key="1">
    <citation type="submission" date="2011-07" db="EMBL/GenBank/DDBJ databases">
        <authorList>
            <consortium name="Caenorhabditis brenneri Sequencing and Analysis Consortium"/>
            <person name="Wilson R.K."/>
        </authorList>
    </citation>
    <scope>NUCLEOTIDE SEQUENCE [LARGE SCALE GENOMIC DNA]</scope>
    <source>
        <strain evidence="2">PB2801</strain>
    </source>
</reference>